<evidence type="ECO:0000313" key="6">
    <source>
        <dbReference type="Proteomes" id="UP001620645"/>
    </source>
</evidence>
<dbReference type="Gene3D" id="6.10.250.2800">
    <property type="match status" value="1"/>
</dbReference>
<evidence type="ECO:0000259" key="2">
    <source>
        <dbReference type="Pfam" id="PF21178"/>
    </source>
</evidence>
<feature type="domain" description="IFT52 GIFT" evidence="4">
    <location>
        <begin position="202"/>
        <end position="303"/>
    </location>
</feature>
<comment type="caution">
    <text evidence="5">The sequence shown here is derived from an EMBL/GenBank/DDBJ whole genome shotgun (WGS) entry which is preliminary data.</text>
</comment>
<sequence>MPVSARGDSSIASSNLIIFNQCKNEEFSLISGFRQLHKNIRRSWRTEVFNGDALVESAFEKCRIFVLPCPRAKFTEFEFDLIRKFIHSGGSLLVMCAEGGEQRNGTNINFLLEEFGIAFNSDCVIRTMFHKYFDPKEALVPNGVLNRAIPSAAGVQKAISHGREAERNRKGLPKEQMQQQKAEKRSSAFGQKFRRDGNDDEEEEEEETNIRSALTFVYPFGCTLSVDRRSVCVLSTGTVCYPISRPICAFHKVQKENGCGKLAVVGSVQMFTDPFFVKEDNAKIFEVIVKFLSDGFELNQIDAAEPNISDFHPIPDNLQLSSQPKMCLQESEIEQTFTGDITKLFDTSLSSISLEHWPEAIRLFDKIGLKHEPLTLVSPAFQVPMPPFAPAIFAPEFRELAPPQLELFDLDDAFATHEIQLAQLTNRCAENELDLYIREAGEILDINKTLLRSERRTEGKITAKKVMEYVILHIVEWKKSTGGMDDPDEFPSTFLPDEIGMPIEANDRRATEEEEEEDAFSNIDQYDDLVS</sequence>
<proteinExistence type="predicted"/>
<dbReference type="Pfam" id="PF23355">
    <property type="entry name" value="IFT52_GIFT"/>
    <property type="match status" value="2"/>
</dbReference>
<dbReference type="EMBL" id="JBICCN010000309">
    <property type="protein sequence ID" value="KAL3079052.1"/>
    <property type="molecule type" value="Genomic_DNA"/>
</dbReference>
<dbReference type="InterPro" id="IPR039975">
    <property type="entry name" value="IFT52"/>
</dbReference>
<reference evidence="5 6" key="1">
    <citation type="submission" date="2024-10" db="EMBL/GenBank/DDBJ databases">
        <authorList>
            <person name="Kim D."/>
        </authorList>
    </citation>
    <scope>NUCLEOTIDE SEQUENCE [LARGE SCALE GENOMIC DNA]</scope>
    <source>
        <strain evidence="5">Taebaek</strain>
    </source>
</reference>
<dbReference type="AlphaFoldDB" id="A0ABD2ILW4"/>
<gene>
    <name evidence="5" type="ORF">niasHS_014834</name>
</gene>
<dbReference type="InterPro" id="IPR048643">
    <property type="entry name" value="Itf52_C"/>
</dbReference>
<feature type="domain" description="IFT52 GIFT" evidence="4">
    <location>
        <begin position="17"/>
        <end position="166"/>
    </location>
</feature>
<evidence type="ECO:0000313" key="5">
    <source>
        <dbReference type="EMBL" id="KAL3079052.1"/>
    </source>
</evidence>
<dbReference type="PANTHER" id="PTHR12969:SF7">
    <property type="entry name" value="INTRAFLAGELLAR TRANSPORT PROTEIN 52 HOMOLOG"/>
    <property type="match status" value="1"/>
</dbReference>
<feature type="region of interest" description="Disordered" evidence="1">
    <location>
        <begin position="491"/>
        <end position="531"/>
    </location>
</feature>
<dbReference type="Proteomes" id="UP001620645">
    <property type="component" value="Unassembled WGS sequence"/>
</dbReference>
<feature type="compositionally biased region" description="Acidic residues" evidence="1">
    <location>
        <begin position="198"/>
        <end position="207"/>
    </location>
</feature>
<dbReference type="CDD" id="cd23683">
    <property type="entry name" value="IFT52_CTD"/>
    <property type="match status" value="1"/>
</dbReference>
<feature type="domain" description="IFT52 central" evidence="3">
    <location>
        <begin position="320"/>
        <end position="403"/>
    </location>
</feature>
<dbReference type="InterPro" id="IPR055458">
    <property type="entry name" value="IFT52_GIFT"/>
</dbReference>
<feature type="compositionally biased region" description="Basic and acidic residues" evidence="1">
    <location>
        <begin position="161"/>
        <end position="173"/>
    </location>
</feature>
<dbReference type="InterPro" id="IPR055460">
    <property type="entry name" value="IFT52_central"/>
</dbReference>
<protein>
    <submittedName>
        <fullName evidence="5">Uncharacterized protein</fullName>
    </submittedName>
</protein>
<feature type="region of interest" description="Disordered" evidence="1">
    <location>
        <begin position="159"/>
        <end position="208"/>
    </location>
</feature>
<feature type="domain" description="Intraflagellar transport protein 52 C-terminal" evidence="2">
    <location>
        <begin position="414"/>
        <end position="470"/>
    </location>
</feature>
<evidence type="ECO:0000256" key="1">
    <source>
        <dbReference type="SAM" id="MobiDB-lite"/>
    </source>
</evidence>
<keyword evidence="6" id="KW-1185">Reference proteome</keyword>
<organism evidence="5 6">
    <name type="scientific">Heterodera schachtii</name>
    <name type="common">Sugarbeet cyst nematode worm</name>
    <name type="synonym">Tylenchus schachtii</name>
    <dbReference type="NCBI Taxonomy" id="97005"/>
    <lineage>
        <taxon>Eukaryota</taxon>
        <taxon>Metazoa</taxon>
        <taxon>Ecdysozoa</taxon>
        <taxon>Nematoda</taxon>
        <taxon>Chromadorea</taxon>
        <taxon>Rhabditida</taxon>
        <taxon>Tylenchina</taxon>
        <taxon>Tylenchomorpha</taxon>
        <taxon>Tylenchoidea</taxon>
        <taxon>Heteroderidae</taxon>
        <taxon>Heteroderinae</taxon>
        <taxon>Heterodera</taxon>
    </lineage>
</organism>
<dbReference type="Pfam" id="PF21178">
    <property type="entry name" value="Itf52_C"/>
    <property type="match status" value="1"/>
</dbReference>
<dbReference type="Pfam" id="PF23352">
    <property type="entry name" value="IFT52_central"/>
    <property type="match status" value="1"/>
</dbReference>
<accession>A0ABD2ILW4</accession>
<feature type="compositionally biased region" description="Acidic residues" evidence="1">
    <location>
        <begin position="512"/>
        <end position="531"/>
    </location>
</feature>
<dbReference type="PANTHER" id="PTHR12969">
    <property type="entry name" value="NGD5/OSM-6/IFT52"/>
    <property type="match status" value="1"/>
</dbReference>
<evidence type="ECO:0000259" key="3">
    <source>
        <dbReference type="Pfam" id="PF23352"/>
    </source>
</evidence>
<name>A0ABD2ILW4_HETSC</name>
<evidence type="ECO:0000259" key="4">
    <source>
        <dbReference type="Pfam" id="PF23355"/>
    </source>
</evidence>